<keyword evidence="1" id="KW-1133">Transmembrane helix</keyword>
<keyword evidence="1" id="KW-0812">Transmembrane</keyword>
<evidence type="ECO:0000313" key="2">
    <source>
        <dbReference type="EMBL" id="QHU17087.1"/>
    </source>
</evidence>
<feature type="transmembrane region" description="Helical" evidence="1">
    <location>
        <begin position="181"/>
        <end position="200"/>
    </location>
</feature>
<dbReference type="EMBL" id="MN740898">
    <property type="protein sequence ID" value="QHU17087.1"/>
    <property type="molecule type" value="Genomic_DNA"/>
</dbReference>
<name>A0A6C0KJU7_9ZZZZ</name>
<evidence type="ECO:0000256" key="1">
    <source>
        <dbReference type="SAM" id="Phobius"/>
    </source>
</evidence>
<feature type="transmembrane region" description="Helical" evidence="1">
    <location>
        <begin position="151"/>
        <end position="169"/>
    </location>
</feature>
<organism evidence="2">
    <name type="scientific">viral metagenome</name>
    <dbReference type="NCBI Taxonomy" id="1070528"/>
    <lineage>
        <taxon>unclassified sequences</taxon>
        <taxon>metagenomes</taxon>
        <taxon>organismal metagenomes</taxon>
    </lineage>
</organism>
<accession>A0A6C0KJU7</accession>
<sequence length="211" mass="24580">MASSPLVYLWSNDLFFTAALILKVYSANYWYYYASHYDYIKPPYTHLNAFKQFIRFTDSGHLVSLLYCMVNKSWLPIAYNVHGIITGGYWFGKLFLDMPDADTKPIDGLNPFVTNTMSYMTHVVPFAMIVREAMSSDCSDAFSTTSLLQTYLWWYTWFVCIYLPWRYYTGDYVYSIFKTDANYWATGAFTAGMHLFVWVLNQSGSVLCNSY</sequence>
<dbReference type="AlphaFoldDB" id="A0A6C0KJU7"/>
<keyword evidence="1" id="KW-0472">Membrane</keyword>
<proteinExistence type="predicted"/>
<protein>
    <submittedName>
        <fullName evidence="2">Uncharacterized protein</fullName>
    </submittedName>
</protein>
<feature type="transmembrane region" description="Helical" evidence="1">
    <location>
        <begin position="112"/>
        <end position="130"/>
    </location>
</feature>
<reference evidence="2" key="1">
    <citation type="journal article" date="2020" name="Nature">
        <title>Giant virus diversity and host interactions through global metagenomics.</title>
        <authorList>
            <person name="Schulz F."/>
            <person name="Roux S."/>
            <person name="Paez-Espino D."/>
            <person name="Jungbluth S."/>
            <person name="Walsh D.A."/>
            <person name="Denef V.J."/>
            <person name="McMahon K.D."/>
            <person name="Konstantinidis K.T."/>
            <person name="Eloe-Fadrosh E.A."/>
            <person name="Kyrpides N.C."/>
            <person name="Woyke T."/>
        </authorList>
    </citation>
    <scope>NUCLEOTIDE SEQUENCE</scope>
    <source>
        <strain evidence="2">GVMAG-S-3300012000-57</strain>
    </source>
</reference>
<feature type="transmembrane region" description="Helical" evidence="1">
    <location>
        <begin position="14"/>
        <end position="32"/>
    </location>
</feature>
<feature type="transmembrane region" description="Helical" evidence="1">
    <location>
        <begin position="74"/>
        <end position="92"/>
    </location>
</feature>